<keyword evidence="2" id="KW-1185">Reference proteome</keyword>
<protein>
    <submittedName>
        <fullName evidence="1">Uncharacterized protein</fullName>
    </submittedName>
</protein>
<comment type="caution">
    <text evidence="1">The sequence shown here is derived from an EMBL/GenBank/DDBJ whole genome shotgun (WGS) entry which is preliminary data.</text>
</comment>
<evidence type="ECO:0000313" key="2">
    <source>
        <dbReference type="Proteomes" id="UP000093080"/>
    </source>
</evidence>
<dbReference type="RefSeq" id="WP_161939972.1">
    <property type="nucleotide sequence ID" value="NZ_MAGO01000017.1"/>
</dbReference>
<evidence type="ECO:0000313" key="1">
    <source>
        <dbReference type="EMBL" id="OCC14185.1"/>
    </source>
</evidence>
<dbReference type="AlphaFoldDB" id="A0A1B9F2Z2"/>
<proteinExistence type="predicted"/>
<accession>A0A1B9F2Z2</accession>
<dbReference type="Proteomes" id="UP000093080">
    <property type="component" value="Unassembled WGS sequence"/>
</dbReference>
<name>A0A1B9F2Z2_9BACT</name>
<reference evidence="1 2" key="1">
    <citation type="submission" date="2016-06" db="EMBL/GenBank/DDBJ databases">
        <title>Respiratory ammonification of nitrate coupled to the oxidation of elemental sulfur in deep-sea autotrophic thermophilic bacteria.</title>
        <authorList>
            <person name="Slobodkina G.B."/>
            <person name="Mardanov A.V."/>
            <person name="Ravin N.V."/>
            <person name="Frolova A.A."/>
            <person name="Viryasiv M.B."/>
            <person name="Chernyh N.A."/>
            <person name="Bonch-Osmolovskaya E.A."/>
            <person name="Slobodkin A.I."/>
        </authorList>
    </citation>
    <scope>NUCLEOTIDE SEQUENCE [LARGE SCALE GENOMIC DNA]</scope>
    <source>
        <strain evidence="1 2">S69</strain>
    </source>
</reference>
<dbReference type="STRING" id="1156395.DBT_2390"/>
<sequence length="788" mass="91513">MGTTSLPLEVGVSNKLYVMYEQKENLKQFLILKVIRGCSMKKGIVCFLFVLLFPINLFANKQIYPLYDSSLAPYAVIKFAEWSDAENNLIGLILKVPKDTVEIDVLVSGKGTKIQAYTYNYANYRIKLQDKLGEGISSEVGEWTKIKISKLYNDSDIFLRFDFSNSIGKYLGNLPVSYKVFKDSYIKLVYHNVKYNSDSIEELEWNSPTFPTVKDGDKYTVRPYIKFIKEGNYNLESFEVQPGATFINNKLRFRIKCFNKCENIKIDLNGDDIFDFVLDDNDENDNNLKEGLIDFYYVYSESKIYNVKVCSENSNDCLQSVAVIANTNIKMDSLFGENVYVFWPEKYKFLKNFAQYAISAYDVLFKIGFFDYWGFKTDFLPNYVVISYPLDKEFAKDLCVLYTQDKNFCNKEAIINNYLDGSTENIMLAGETSSITSLDIILHEFAGHPFDQMSNLMRFNHDITKDFPIWRYEGVPVIMSGNIGYGNTYGTRHYTAQKVLKSDSVLEDFIHKTSDDVVWGCNGAATDCYRLSSSLCGVIFPEWWLTITQEQFRNYYKKLGYEDHVKAFYEVFGYDNNHVWEQLVDWASDDVPDFIRPQLIVVDPNKLKFKLEGEGNYLILIYLNGSLRPTKKLFAKSNEIFELTDFKKFKIETLRLVIRQVKFAEKGWPLLSEGGSHYVLLFKENKKHFLNLTDYNGAIVIDSTQNSDLADDIVLMNITSRAIIPEMVVYKNKICFDLTNFSNLFDIMPLYDTVYFNWNNRESHFIFEPADNYVLDTDLFLFQYESKI</sequence>
<organism evidence="1 2">
    <name type="scientific">Dissulfuribacter thermophilus</name>
    <dbReference type="NCBI Taxonomy" id="1156395"/>
    <lineage>
        <taxon>Bacteria</taxon>
        <taxon>Pseudomonadati</taxon>
        <taxon>Thermodesulfobacteriota</taxon>
        <taxon>Dissulfuribacteria</taxon>
        <taxon>Dissulfuribacterales</taxon>
        <taxon>Dissulfuribacteraceae</taxon>
        <taxon>Dissulfuribacter</taxon>
    </lineage>
</organism>
<gene>
    <name evidence="1" type="ORF">DBT_2390</name>
</gene>
<dbReference type="EMBL" id="MAGO01000017">
    <property type="protein sequence ID" value="OCC14185.1"/>
    <property type="molecule type" value="Genomic_DNA"/>
</dbReference>